<proteinExistence type="predicted"/>
<reference evidence="1" key="1">
    <citation type="submission" date="2016-07" db="EMBL/GenBank/DDBJ databases">
        <authorList>
            <person name="Bretaudeau A."/>
        </authorList>
    </citation>
    <scope>NUCLEOTIDE SEQUENCE</scope>
    <source>
        <strain evidence="1">Rice</strain>
        <tissue evidence="1">Whole body</tissue>
    </source>
</reference>
<dbReference type="AlphaFoldDB" id="A0A2H1V131"/>
<name>A0A2H1V131_SPOFR</name>
<evidence type="ECO:0000313" key="1">
    <source>
        <dbReference type="EMBL" id="SOQ34555.1"/>
    </source>
</evidence>
<organism evidence="1">
    <name type="scientific">Spodoptera frugiperda</name>
    <name type="common">Fall armyworm</name>
    <dbReference type="NCBI Taxonomy" id="7108"/>
    <lineage>
        <taxon>Eukaryota</taxon>
        <taxon>Metazoa</taxon>
        <taxon>Ecdysozoa</taxon>
        <taxon>Arthropoda</taxon>
        <taxon>Hexapoda</taxon>
        <taxon>Insecta</taxon>
        <taxon>Pterygota</taxon>
        <taxon>Neoptera</taxon>
        <taxon>Endopterygota</taxon>
        <taxon>Lepidoptera</taxon>
        <taxon>Glossata</taxon>
        <taxon>Ditrysia</taxon>
        <taxon>Noctuoidea</taxon>
        <taxon>Noctuidae</taxon>
        <taxon>Amphipyrinae</taxon>
        <taxon>Spodoptera</taxon>
    </lineage>
</organism>
<gene>
    <name evidence="1" type="ORF">SFRICE_003592</name>
</gene>
<sequence>MINLSYSSSTPRDSHLLDLGSLPHGTVNEQMYHLMVSNRRRPWILETLEALQVRCRPFRVRNLRVVGESGIGKIGKEGIGSPVTSLTQRNTTQALFHGRKSSNDIPRLERGVGSVRLLLTKNHPVPTPALS</sequence>
<protein>
    <submittedName>
        <fullName evidence="1">SFRICE_003592</fullName>
    </submittedName>
</protein>
<accession>A0A2H1V131</accession>
<dbReference type="EMBL" id="ODYU01000187">
    <property type="protein sequence ID" value="SOQ34555.1"/>
    <property type="molecule type" value="Genomic_DNA"/>
</dbReference>